<dbReference type="GO" id="GO:0005886">
    <property type="term" value="C:plasma membrane"/>
    <property type="evidence" value="ECO:0007669"/>
    <property type="project" value="UniProtKB-SubCell"/>
</dbReference>
<keyword evidence="5 6" id="KW-0472">Membrane</keyword>
<dbReference type="EMBL" id="FLOC01000001">
    <property type="protein sequence ID" value="SBS25894.1"/>
    <property type="molecule type" value="Genomic_DNA"/>
</dbReference>
<protein>
    <submittedName>
        <fullName evidence="8">Bacterial type II secretion system protein F domain protein</fullName>
    </submittedName>
</protein>
<feature type="transmembrane region" description="Helical" evidence="6">
    <location>
        <begin position="250"/>
        <end position="266"/>
    </location>
</feature>
<evidence type="ECO:0000256" key="3">
    <source>
        <dbReference type="ARBA" id="ARBA00022692"/>
    </source>
</evidence>
<evidence type="ECO:0000256" key="6">
    <source>
        <dbReference type="SAM" id="Phobius"/>
    </source>
</evidence>
<feature type="transmembrane region" description="Helical" evidence="6">
    <location>
        <begin position="80"/>
        <end position="98"/>
    </location>
</feature>
<dbReference type="Proteomes" id="UP000092627">
    <property type="component" value="Unassembled WGS sequence"/>
</dbReference>
<dbReference type="Pfam" id="PF00482">
    <property type="entry name" value="T2SSF"/>
    <property type="match status" value="1"/>
</dbReference>
<sequence>MMLFFVFQVIFGAALLVYVLRKRRRIDLNEYLNEYARINRPKATRPMQQVIDVKSLIGLTLSGRIYNAWLNLLDQLGRFARLKLIAFVLLLIFLSHFINQNFLLANSYIVAAIFVLGGLFFGLKYLEIRREQEFDETFPVALNMLTSAVSSGESITQAISYVGTTLDGRVAHEFRNMAKRLQLGEPPEEVFRKACARMPYHMFFFFIITLRANMERGGQLRDIIHRLNKLMFNIRSVDKKKNALTAEARMSVKIVAAIPFIFLFATRFVSPENYEFVMNDPEGRLLLYYMLASEAIGIGIVWRLMRNAR</sequence>
<evidence type="ECO:0000256" key="2">
    <source>
        <dbReference type="ARBA" id="ARBA00022475"/>
    </source>
</evidence>
<keyword evidence="2" id="KW-1003">Cell membrane</keyword>
<feature type="transmembrane region" description="Helical" evidence="6">
    <location>
        <begin position="104"/>
        <end position="123"/>
    </location>
</feature>
<evidence type="ECO:0000256" key="5">
    <source>
        <dbReference type="ARBA" id="ARBA00023136"/>
    </source>
</evidence>
<name>A0A1A8T3D6_9GAMM</name>
<evidence type="ECO:0000256" key="1">
    <source>
        <dbReference type="ARBA" id="ARBA00004651"/>
    </source>
</evidence>
<dbReference type="PANTHER" id="PTHR35007">
    <property type="entry name" value="INTEGRAL MEMBRANE PROTEIN-RELATED"/>
    <property type="match status" value="1"/>
</dbReference>
<dbReference type="PANTHER" id="PTHR35007:SF2">
    <property type="entry name" value="PILUS ASSEMBLE PROTEIN"/>
    <property type="match status" value="1"/>
</dbReference>
<reference evidence="8 9" key="1">
    <citation type="submission" date="2016-06" db="EMBL/GenBank/DDBJ databases">
        <authorList>
            <person name="Kjaerup R.B."/>
            <person name="Dalgaard T.S."/>
            <person name="Juul-Madsen H.R."/>
        </authorList>
    </citation>
    <scope>NUCLEOTIDE SEQUENCE [LARGE SCALE GENOMIC DNA]</scope>
    <source>
        <strain evidence="8 9">CECT 5080</strain>
    </source>
</reference>
<evidence type="ECO:0000256" key="4">
    <source>
        <dbReference type="ARBA" id="ARBA00022989"/>
    </source>
</evidence>
<keyword evidence="3 6" id="KW-0812">Transmembrane</keyword>
<dbReference type="InterPro" id="IPR018076">
    <property type="entry name" value="T2SS_GspF_dom"/>
</dbReference>
<comment type="subcellular location">
    <subcellularLocation>
        <location evidence="1">Cell membrane</location>
        <topology evidence="1">Multi-pass membrane protein</topology>
    </subcellularLocation>
</comment>
<gene>
    <name evidence="8" type="ORF">MAQ5080_00400</name>
</gene>
<dbReference type="OrthoDB" id="5611741at2"/>
<organism evidence="8 9">
    <name type="scientific">Marinomonas aquimarina</name>
    <dbReference type="NCBI Taxonomy" id="295068"/>
    <lineage>
        <taxon>Bacteria</taxon>
        <taxon>Pseudomonadati</taxon>
        <taxon>Pseudomonadota</taxon>
        <taxon>Gammaproteobacteria</taxon>
        <taxon>Oceanospirillales</taxon>
        <taxon>Oceanospirillaceae</taxon>
        <taxon>Marinomonas</taxon>
    </lineage>
</organism>
<evidence type="ECO:0000259" key="7">
    <source>
        <dbReference type="Pfam" id="PF00482"/>
    </source>
</evidence>
<keyword evidence="4 6" id="KW-1133">Transmembrane helix</keyword>
<proteinExistence type="predicted"/>
<feature type="domain" description="Type II secretion system protein GspF" evidence="7">
    <location>
        <begin position="142"/>
        <end position="264"/>
    </location>
</feature>
<accession>A0A1A8T3D6</accession>
<feature type="transmembrane region" description="Helical" evidence="6">
    <location>
        <begin position="286"/>
        <end position="305"/>
    </location>
</feature>
<dbReference type="RefSeq" id="WP_156496502.1">
    <property type="nucleotide sequence ID" value="NZ_FLOC01000001.1"/>
</dbReference>
<keyword evidence="9" id="KW-1185">Reference proteome</keyword>
<evidence type="ECO:0000313" key="8">
    <source>
        <dbReference type="EMBL" id="SBS25894.1"/>
    </source>
</evidence>
<evidence type="ECO:0000313" key="9">
    <source>
        <dbReference type="Proteomes" id="UP000092627"/>
    </source>
</evidence>
<dbReference type="AlphaFoldDB" id="A0A1A8T3D6"/>
<dbReference type="STRING" id="295068.MAQ5080_00400"/>